<accession>A0A809XYD5</accession>
<reference evidence="4" key="4">
    <citation type="submission" date="2020-05" db="EMBL/GenBank/DDBJ databases">
        <title>Complete genome sequence of Bradyrhizobium diazoefficiens XF3 isolated from soybean nodule.</title>
        <authorList>
            <person name="Noda R."/>
            <person name="Kakizaki K."/>
            <person name="Minamisawa K."/>
        </authorList>
    </citation>
    <scope>NUCLEOTIDE SEQUENCE</scope>
    <source>
        <strain evidence="4">XF3</strain>
    </source>
</reference>
<dbReference type="EMBL" id="AP023093">
    <property type="protein sequence ID" value="BCE41448.1"/>
    <property type="molecule type" value="Genomic_DNA"/>
</dbReference>
<evidence type="ECO:0000313" key="2">
    <source>
        <dbReference type="EMBL" id="BCE23906.1"/>
    </source>
</evidence>
<reference evidence="6" key="2">
    <citation type="submission" date="2020-05" db="EMBL/GenBank/DDBJ databases">
        <title>Complete genome sequence of Bradyrhizobium diazoefficiens XF10 isolated from soybean nodule.</title>
        <authorList>
            <person name="Noda R."/>
            <person name="Kakizaki K."/>
            <person name="Minamisawa K."/>
        </authorList>
    </citation>
    <scope>NUCLEOTIDE SEQUENCE</scope>
    <source>
        <strain evidence="6">XF10</strain>
    </source>
</reference>
<dbReference type="EMBL" id="AP023091">
    <property type="protein sequence ID" value="BCE23906.1"/>
    <property type="molecule type" value="Genomic_DNA"/>
</dbReference>
<evidence type="ECO:0000313" key="5">
    <source>
        <dbReference type="EMBL" id="BCE50165.1"/>
    </source>
</evidence>
<gene>
    <name evidence="6" type="ORF">XF10B_64690</name>
    <name evidence="2" type="ORF">XF1B_65870</name>
    <name evidence="3" type="ORF">XF2B_64360</name>
    <name evidence="4" type="ORF">XF3B_64790</name>
    <name evidence="5" type="ORF">XF4B_65140</name>
</gene>
<evidence type="ECO:0000256" key="1">
    <source>
        <dbReference type="SAM" id="MobiDB-lite"/>
    </source>
</evidence>
<organism evidence="3">
    <name type="scientific">Bradyrhizobium diazoefficiens</name>
    <dbReference type="NCBI Taxonomy" id="1355477"/>
    <lineage>
        <taxon>Bacteria</taxon>
        <taxon>Pseudomonadati</taxon>
        <taxon>Pseudomonadota</taxon>
        <taxon>Alphaproteobacteria</taxon>
        <taxon>Hyphomicrobiales</taxon>
        <taxon>Nitrobacteraceae</taxon>
        <taxon>Bradyrhizobium</taxon>
    </lineage>
</organism>
<protein>
    <submittedName>
        <fullName evidence="3">Uncharacterized protein</fullName>
    </submittedName>
</protein>
<dbReference type="EMBL" id="AP023092">
    <property type="protein sequence ID" value="BCE32667.1"/>
    <property type="molecule type" value="Genomic_DNA"/>
</dbReference>
<evidence type="ECO:0000313" key="3">
    <source>
        <dbReference type="EMBL" id="BCE32667.1"/>
    </source>
</evidence>
<feature type="region of interest" description="Disordered" evidence="1">
    <location>
        <begin position="1"/>
        <end position="26"/>
    </location>
</feature>
<feature type="compositionally biased region" description="Basic and acidic residues" evidence="1">
    <location>
        <begin position="1"/>
        <end position="14"/>
    </location>
</feature>
<evidence type="ECO:0000313" key="4">
    <source>
        <dbReference type="EMBL" id="BCE41448.1"/>
    </source>
</evidence>
<proteinExistence type="predicted"/>
<dbReference type="EMBL" id="AP023099">
    <property type="protein sequence ID" value="BCE93671.1"/>
    <property type="molecule type" value="Genomic_DNA"/>
</dbReference>
<reference evidence="2" key="1">
    <citation type="submission" date="2020-05" db="EMBL/GenBank/DDBJ databases">
        <title>Complete genome sequence of Bradyrhizobium diazoefficiens XF1 isolated from soybean nodule.</title>
        <authorList>
            <person name="Noda R."/>
            <person name="Kakizaki K."/>
            <person name="Minamisawa K."/>
        </authorList>
    </citation>
    <scope>NUCLEOTIDE SEQUENCE</scope>
    <source>
        <strain evidence="2">XF1</strain>
    </source>
</reference>
<dbReference type="EMBL" id="AP023094">
    <property type="protein sequence ID" value="BCE50165.1"/>
    <property type="molecule type" value="Genomic_DNA"/>
</dbReference>
<dbReference type="AlphaFoldDB" id="A0A809XYD5"/>
<reference evidence="5" key="5">
    <citation type="submission" date="2020-05" db="EMBL/GenBank/DDBJ databases">
        <title>Complete genome sequence of Bradyrhizobium diazoefficiens XF4 isolated from soybean nodule.</title>
        <authorList>
            <person name="Noda R."/>
            <person name="Kakizaki K."/>
            <person name="Minamisawa K."/>
        </authorList>
    </citation>
    <scope>NUCLEOTIDE SEQUENCE</scope>
    <source>
        <strain evidence="5">XF4</strain>
    </source>
</reference>
<name>A0A809XYD5_9BRAD</name>
<evidence type="ECO:0000313" key="6">
    <source>
        <dbReference type="EMBL" id="BCE93671.1"/>
    </source>
</evidence>
<sequence length="62" mass="6949">MRDWSARRRAERLPMRGRQNGPGSNDAAYLCENGHLSGKFLAKLLPLTEDIQQTSCATFVRG</sequence>
<reference evidence="3" key="3">
    <citation type="submission" date="2020-05" db="EMBL/GenBank/DDBJ databases">
        <title>Complete genome sequence of Bradyrhizobium diazoefficiens XF2 isolated from soybean nodule.</title>
        <authorList>
            <person name="Noda R."/>
            <person name="Kakizaki K."/>
            <person name="Minamisawa K."/>
        </authorList>
    </citation>
    <scope>NUCLEOTIDE SEQUENCE</scope>
    <source>
        <strain evidence="3">XF2</strain>
    </source>
</reference>